<organism evidence="2 3">
    <name type="scientific">Acer saccharum</name>
    <name type="common">Sugar maple</name>
    <dbReference type="NCBI Taxonomy" id="4024"/>
    <lineage>
        <taxon>Eukaryota</taxon>
        <taxon>Viridiplantae</taxon>
        <taxon>Streptophyta</taxon>
        <taxon>Embryophyta</taxon>
        <taxon>Tracheophyta</taxon>
        <taxon>Spermatophyta</taxon>
        <taxon>Magnoliopsida</taxon>
        <taxon>eudicotyledons</taxon>
        <taxon>Gunneridae</taxon>
        <taxon>Pentapetalae</taxon>
        <taxon>rosids</taxon>
        <taxon>malvids</taxon>
        <taxon>Sapindales</taxon>
        <taxon>Sapindaceae</taxon>
        <taxon>Hippocastanoideae</taxon>
        <taxon>Acereae</taxon>
        <taxon>Acer</taxon>
    </lineage>
</organism>
<sequence>MAGSLSNIQSYHVRSNSLPSRPHPITSEVDQHLTRLRSSQTTSSSSSSLICLEINGLQDLHDCVDKMLQLPLIQQALGQDQQNKLVNELLNGSLRILDVSSIAKDSLLQTKECVQGLQSVLRRRRGDEISSEVKKYLTTRKSVKKTIKKALKGSMENKCSSKISEELEMITMLREVEAITFAVFESMLSLISGPKASSKSGWSLVSKLIHSKRIPCEEEDQETYMNEFAKVDAALSNLTSKSDNIICVQNQLKELESSIQDLEEGIECLSRHLIKSRVCLLNIFNN</sequence>
<name>A0AA39VIZ3_ACESA</name>
<keyword evidence="3" id="KW-1185">Reference proteome</keyword>
<reference evidence="2" key="1">
    <citation type="journal article" date="2022" name="Plant J.">
        <title>Strategies of tolerance reflected in two North American maple genomes.</title>
        <authorList>
            <person name="McEvoy S.L."/>
            <person name="Sezen U.U."/>
            <person name="Trouern-Trend A."/>
            <person name="McMahon S.M."/>
            <person name="Schaberg P.G."/>
            <person name="Yang J."/>
            <person name="Wegrzyn J.L."/>
            <person name="Swenson N.G."/>
        </authorList>
    </citation>
    <scope>NUCLEOTIDE SEQUENCE</scope>
    <source>
        <strain evidence="2">NS2018</strain>
    </source>
</reference>
<dbReference type="PANTHER" id="PTHR33070:SF129">
    <property type="entry name" value="DUF241 DOMAIN PROTEIN"/>
    <property type="match status" value="1"/>
</dbReference>
<keyword evidence="1" id="KW-0175">Coiled coil</keyword>
<dbReference type="InterPro" id="IPR004320">
    <property type="entry name" value="BPS1_pln"/>
</dbReference>
<feature type="coiled-coil region" evidence="1">
    <location>
        <begin position="245"/>
        <end position="272"/>
    </location>
</feature>
<dbReference type="Proteomes" id="UP001168877">
    <property type="component" value="Unassembled WGS sequence"/>
</dbReference>
<protein>
    <submittedName>
        <fullName evidence="2">Uncharacterized protein</fullName>
    </submittedName>
</protein>
<gene>
    <name evidence="2" type="ORF">LWI29_021496</name>
</gene>
<dbReference type="AlphaFoldDB" id="A0AA39VIZ3"/>
<proteinExistence type="predicted"/>
<dbReference type="EMBL" id="JAUESC010000384">
    <property type="protein sequence ID" value="KAK0582102.1"/>
    <property type="molecule type" value="Genomic_DNA"/>
</dbReference>
<reference evidence="2" key="2">
    <citation type="submission" date="2023-06" db="EMBL/GenBank/DDBJ databases">
        <authorList>
            <person name="Swenson N.G."/>
            <person name="Wegrzyn J.L."/>
            <person name="Mcevoy S.L."/>
        </authorList>
    </citation>
    <scope>NUCLEOTIDE SEQUENCE</scope>
    <source>
        <strain evidence="2">NS2018</strain>
        <tissue evidence="2">Leaf</tissue>
    </source>
</reference>
<dbReference type="GO" id="GO:0048367">
    <property type="term" value="P:shoot system development"/>
    <property type="evidence" value="ECO:0007669"/>
    <property type="project" value="InterPro"/>
</dbReference>
<dbReference type="Pfam" id="PF03087">
    <property type="entry name" value="BPS1"/>
    <property type="match status" value="1"/>
</dbReference>
<dbReference type="GO" id="GO:0048364">
    <property type="term" value="P:root development"/>
    <property type="evidence" value="ECO:0007669"/>
    <property type="project" value="InterPro"/>
</dbReference>
<evidence type="ECO:0000256" key="1">
    <source>
        <dbReference type="SAM" id="Coils"/>
    </source>
</evidence>
<evidence type="ECO:0000313" key="3">
    <source>
        <dbReference type="Proteomes" id="UP001168877"/>
    </source>
</evidence>
<dbReference type="PANTHER" id="PTHR33070">
    <property type="entry name" value="OS06G0725500 PROTEIN"/>
    <property type="match status" value="1"/>
</dbReference>
<evidence type="ECO:0000313" key="2">
    <source>
        <dbReference type="EMBL" id="KAK0582102.1"/>
    </source>
</evidence>
<accession>A0AA39VIZ3</accession>
<comment type="caution">
    <text evidence="2">The sequence shown here is derived from an EMBL/GenBank/DDBJ whole genome shotgun (WGS) entry which is preliminary data.</text>
</comment>